<keyword evidence="6" id="KW-1185">Reference proteome</keyword>
<dbReference type="InterPro" id="IPR027417">
    <property type="entry name" value="P-loop_NTPase"/>
</dbReference>
<keyword evidence="3 5" id="KW-0067">ATP-binding</keyword>
<dbReference type="RefSeq" id="WP_075277024.1">
    <property type="nucleotide sequence ID" value="NZ_CP016908.1"/>
</dbReference>
<evidence type="ECO:0000313" key="5">
    <source>
        <dbReference type="EMBL" id="APS00359.1"/>
    </source>
</evidence>
<feature type="domain" description="ABC transporter" evidence="4">
    <location>
        <begin position="2"/>
        <end position="219"/>
    </location>
</feature>
<dbReference type="OrthoDB" id="5448699at2"/>
<dbReference type="Proteomes" id="UP000185544">
    <property type="component" value="Chromosome"/>
</dbReference>
<dbReference type="InterPro" id="IPR003593">
    <property type="entry name" value="AAA+_ATPase"/>
</dbReference>
<proteinExistence type="predicted"/>
<evidence type="ECO:0000256" key="1">
    <source>
        <dbReference type="ARBA" id="ARBA00022448"/>
    </source>
</evidence>
<protein>
    <submittedName>
        <fullName evidence="5">Amino acid ABC transporter ATP-binding protein</fullName>
    </submittedName>
</protein>
<dbReference type="EMBL" id="CP016908">
    <property type="protein sequence ID" value="APS00359.1"/>
    <property type="molecule type" value="Genomic_DNA"/>
</dbReference>
<gene>
    <name evidence="5" type="ORF">BCY86_06460</name>
</gene>
<dbReference type="Gene3D" id="3.40.50.300">
    <property type="entry name" value="P-loop containing nucleotide triphosphate hydrolases"/>
    <property type="match status" value="1"/>
</dbReference>
<keyword evidence="2" id="KW-0547">Nucleotide-binding</keyword>
<keyword evidence="1" id="KW-0813">Transport</keyword>
<sequence length="219" mass="24152">MLKIANALKDFHGHRVLEGVSLEVQPNRIVGLAGPSGGGKSTLLRCIQGLDTLDAGQIICSGRPGFIFQDFQLFPHMTVLANVTYALEKVGRNANARELGLSLLKQLGLREKTDRFPHQLSGGQKQRVALARTLAIHPDLLLCDEPTSGLDVSSIQDVIDLLRSVHKMGVTMLIASHDLDFLTQMSDRLLVLKKGKIVADLIPSEFSDQREYLKSLYRE</sequence>
<dbReference type="STRING" id="1882918.BCY86_06460"/>
<evidence type="ECO:0000259" key="4">
    <source>
        <dbReference type="PROSITE" id="PS50893"/>
    </source>
</evidence>
<dbReference type="InterPro" id="IPR017871">
    <property type="entry name" value="ABC_transporter-like_CS"/>
</dbReference>
<dbReference type="SUPFAM" id="SSF52540">
    <property type="entry name" value="P-loop containing nucleoside triphosphate hydrolases"/>
    <property type="match status" value="1"/>
</dbReference>
<name>A0A1L6MXY4_9BACT</name>
<dbReference type="PANTHER" id="PTHR43023">
    <property type="entry name" value="PROTEIN TRIGALACTOSYLDIACYLGLYCEROL 3, CHLOROPLASTIC"/>
    <property type="match status" value="1"/>
</dbReference>
<dbReference type="PROSITE" id="PS00211">
    <property type="entry name" value="ABC_TRANSPORTER_1"/>
    <property type="match status" value="1"/>
</dbReference>
<dbReference type="AlphaFoldDB" id="A0A1L6MXY4"/>
<evidence type="ECO:0000313" key="6">
    <source>
        <dbReference type="Proteomes" id="UP000185544"/>
    </source>
</evidence>
<organism evidence="5 6">
    <name type="scientific">Pajaroellobacter abortibovis</name>
    <dbReference type="NCBI Taxonomy" id="1882918"/>
    <lineage>
        <taxon>Bacteria</taxon>
        <taxon>Pseudomonadati</taxon>
        <taxon>Myxococcota</taxon>
        <taxon>Polyangia</taxon>
        <taxon>Polyangiales</taxon>
        <taxon>Polyangiaceae</taxon>
    </lineage>
</organism>
<dbReference type="InterPro" id="IPR003439">
    <property type="entry name" value="ABC_transporter-like_ATP-bd"/>
</dbReference>
<dbReference type="GO" id="GO:0016887">
    <property type="term" value="F:ATP hydrolysis activity"/>
    <property type="evidence" value="ECO:0007669"/>
    <property type="project" value="InterPro"/>
</dbReference>
<dbReference type="Pfam" id="PF00005">
    <property type="entry name" value="ABC_tran"/>
    <property type="match status" value="1"/>
</dbReference>
<dbReference type="PROSITE" id="PS50893">
    <property type="entry name" value="ABC_TRANSPORTER_2"/>
    <property type="match status" value="1"/>
</dbReference>
<dbReference type="KEGG" id="pabo:BCY86_06460"/>
<dbReference type="SMART" id="SM00382">
    <property type="entry name" value="AAA"/>
    <property type="match status" value="1"/>
</dbReference>
<evidence type="ECO:0000256" key="2">
    <source>
        <dbReference type="ARBA" id="ARBA00022741"/>
    </source>
</evidence>
<dbReference type="GO" id="GO:0005524">
    <property type="term" value="F:ATP binding"/>
    <property type="evidence" value="ECO:0007669"/>
    <property type="project" value="UniProtKB-KW"/>
</dbReference>
<dbReference type="PANTHER" id="PTHR43023:SF4">
    <property type="entry name" value="AMINO ACID ABC TRANSPORTER ATP-BINDING PROTEIN"/>
    <property type="match status" value="1"/>
</dbReference>
<reference evidence="5 6" key="1">
    <citation type="submission" date="2016-08" db="EMBL/GenBank/DDBJ databases">
        <title>Identification and validation of antigenic proteins from Pajaroellobacter abortibovis using de-novo genome sequence assembly and reverse vaccinology.</title>
        <authorList>
            <person name="Welly B.T."/>
            <person name="Miller M.R."/>
            <person name="Stott J.L."/>
            <person name="Blanchard M.T."/>
            <person name="Islas-Trejo A.D."/>
            <person name="O'Rourke S.M."/>
            <person name="Young A.E."/>
            <person name="Medrano J.F."/>
            <person name="Van Eenennaam A.L."/>
        </authorList>
    </citation>
    <scope>NUCLEOTIDE SEQUENCE [LARGE SCALE GENOMIC DNA]</scope>
    <source>
        <strain evidence="5 6">BTF92-0548A/99-0131</strain>
    </source>
</reference>
<evidence type="ECO:0000256" key="3">
    <source>
        <dbReference type="ARBA" id="ARBA00022840"/>
    </source>
</evidence>
<accession>A0A1L6MXY4</accession>